<dbReference type="Proteomes" id="UP000076609">
    <property type="component" value="Unassembled WGS sequence"/>
</dbReference>
<dbReference type="EMBL" id="LQQO01000062">
    <property type="protein sequence ID" value="KZE08675.1"/>
    <property type="molecule type" value="Genomic_DNA"/>
</dbReference>
<accession>A0ABR5Y866</accession>
<dbReference type="InterPro" id="IPR036629">
    <property type="entry name" value="YjbJ_sf"/>
</dbReference>
<dbReference type="Gene3D" id="1.10.1470.10">
    <property type="entry name" value="YjbJ"/>
    <property type="match status" value="1"/>
</dbReference>
<organism evidence="2 3">
    <name type="scientific">Sphingomonas hankookensis</name>
    <dbReference type="NCBI Taxonomy" id="563996"/>
    <lineage>
        <taxon>Bacteria</taxon>
        <taxon>Pseudomonadati</taxon>
        <taxon>Pseudomonadota</taxon>
        <taxon>Alphaproteobacteria</taxon>
        <taxon>Sphingomonadales</taxon>
        <taxon>Sphingomonadaceae</taxon>
        <taxon>Sphingomonas</taxon>
    </lineage>
</organism>
<evidence type="ECO:0000256" key="1">
    <source>
        <dbReference type="SAM" id="Phobius"/>
    </source>
</evidence>
<feature type="transmembrane region" description="Helical" evidence="1">
    <location>
        <begin position="99"/>
        <end position="116"/>
    </location>
</feature>
<keyword evidence="3" id="KW-1185">Reference proteome</keyword>
<dbReference type="SUPFAM" id="SSF69047">
    <property type="entry name" value="Hypothetical protein YjbJ"/>
    <property type="match status" value="1"/>
</dbReference>
<evidence type="ECO:0000313" key="2">
    <source>
        <dbReference type="EMBL" id="KZE08675.1"/>
    </source>
</evidence>
<reference evidence="3" key="1">
    <citation type="submission" date="2016-01" db="EMBL/GenBank/DDBJ databases">
        <title>Draft genome of Chromobacterium sp. F49.</title>
        <authorList>
            <person name="Hong K.W."/>
        </authorList>
    </citation>
    <scope>NUCLEOTIDE SEQUENCE [LARGE SCALE GENOMIC DNA]</scope>
    <source>
        <strain evidence="3">CN3</strain>
    </source>
</reference>
<protein>
    <recommendedName>
        <fullName evidence="4">CsbD family protein</fullName>
    </recommendedName>
</protein>
<comment type="caution">
    <text evidence="2">The sequence shown here is derived from an EMBL/GenBank/DDBJ whole genome shotgun (WGS) entry which is preliminary data.</text>
</comment>
<evidence type="ECO:0008006" key="4">
    <source>
        <dbReference type="Google" id="ProtNLM"/>
    </source>
</evidence>
<evidence type="ECO:0000313" key="3">
    <source>
        <dbReference type="Proteomes" id="UP000076609"/>
    </source>
</evidence>
<gene>
    <name evidence="2" type="ORF">AVT10_07735</name>
</gene>
<keyword evidence="1" id="KW-0812">Transmembrane</keyword>
<name>A0ABR5Y866_9SPHN</name>
<keyword evidence="1" id="KW-1133">Transmembrane helix</keyword>
<proteinExistence type="predicted"/>
<dbReference type="RefSeq" id="WP_066694050.1">
    <property type="nucleotide sequence ID" value="NZ_CP117028.1"/>
</dbReference>
<sequence>MNKDEFQGGVRYATGKVEKAVGDVVDHRGLQVDGVVDQVAGGAQHSYGRVRAIIEDAIESAPALAEEAQAKLKTAGRQVADRAQQGGKVAQRTVEDQPLLWAAGAALLGYGLAWLLHGRRG</sequence>
<keyword evidence="1" id="KW-0472">Membrane</keyword>